<dbReference type="RefSeq" id="WP_286380692.1">
    <property type="nucleotide sequence ID" value="NZ_JACANG010000001.1"/>
</dbReference>
<dbReference type="Pfam" id="PF07963">
    <property type="entry name" value="N_methyl"/>
    <property type="match status" value="1"/>
</dbReference>
<dbReference type="InterPro" id="IPR045584">
    <property type="entry name" value="Pilin-like"/>
</dbReference>
<evidence type="ECO:0000313" key="5">
    <source>
        <dbReference type="Proteomes" id="UP001174419"/>
    </source>
</evidence>
<evidence type="ECO:0000256" key="1">
    <source>
        <dbReference type="ARBA" id="ARBA00005233"/>
    </source>
</evidence>
<dbReference type="AlphaFoldDB" id="A0AB35LXJ5"/>
<name>A0AB35LXJ5_9GAMM</name>
<protein>
    <submittedName>
        <fullName evidence="4">Pilin</fullName>
    </submittedName>
</protein>
<evidence type="ECO:0000313" key="4">
    <source>
        <dbReference type="EMBL" id="MDM1717678.1"/>
    </source>
</evidence>
<dbReference type="Gene3D" id="3.30.700.10">
    <property type="entry name" value="Glycoprotein, Type 4 Pilin"/>
    <property type="match status" value="1"/>
</dbReference>
<keyword evidence="3" id="KW-1133">Transmembrane helix</keyword>
<comment type="caution">
    <text evidence="4">The sequence shown here is derived from an EMBL/GenBank/DDBJ whole genome shotgun (WGS) entry which is preliminary data.</text>
</comment>
<reference evidence="4" key="1">
    <citation type="submission" date="2020-06" db="EMBL/GenBank/DDBJ databases">
        <authorList>
            <person name="Dong N."/>
        </authorList>
    </citation>
    <scope>NUCLEOTIDE SEQUENCE</scope>
    <source>
        <strain evidence="4">DF49-4</strain>
    </source>
</reference>
<feature type="transmembrane region" description="Helical" evidence="3">
    <location>
        <begin position="7"/>
        <end position="28"/>
    </location>
</feature>
<dbReference type="NCBIfam" id="TIGR02532">
    <property type="entry name" value="IV_pilin_GFxxxE"/>
    <property type="match status" value="1"/>
</dbReference>
<dbReference type="GO" id="GO:0009289">
    <property type="term" value="C:pilus"/>
    <property type="evidence" value="ECO:0007669"/>
    <property type="project" value="InterPro"/>
</dbReference>
<dbReference type="Proteomes" id="UP001174419">
    <property type="component" value="Unassembled WGS sequence"/>
</dbReference>
<reference evidence="4" key="2">
    <citation type="journal article" date="2022" name="Sci. Total Environ.">
        <title>Prevalence, transmission, and molecular epidemiology of tet(X)-positive bacteria among humans, animals, and environmental niches in China: An epidemiological, and genomic-based study.</title>
        <authorList>
            <person name="Dong N."/>
            <person name="Zeng Y."/>
            <person name="Cai C."/>
            <person name="Sun C."/>
            <person name="Lu J."/>
            <person name="Liu C."/>
            <person name="Zhou H."/>
            <person name="Sun Q."/>
            <person name="Shu L."/>
            <person name="Wang H."/>
            <person name="Wang Y."/>
            <person name="Wang S."/>
            <person name="Wu C."/>
            <person name="Chan E.W."/>
            <person name="Chen G."/>
            <person name="Shen Z."/>
            <person name="Chen S."/>
            <person name="Zhang R."/>
        </authorList>
    </citation>
    <scope>NUCLEOTIDE SEQUENCE</scope>
    <source>
        <strain evidence="4">DF49-4</strain>
    </source>
</reference>
<dbReference type="InterPro" id="IPR001082">
    <property type="entry name" value="Pilin"/>
</dbReference>
<dbReference type="EMBL" id="JACANG010000001">
    <property type="protein sequence ID" value="MDM1717678.1"/>
    <property type="molecule type" value="Genomic_DNA"/>
</dbReference>
<gene>
    <name evidence="4" type="ORF">HX110_00615</name>
</gene>
<dbReference type="Pfam" id="PF00114">
    <property type="entry name" value="Pilin"/>
    <property type="match status" value="1"/>
</dbReference>
<keyword evidence="2" id="KW-0488">Methylation</keyword>
<accession>A0AB35LXJ5</accession>
<sequence length="142" mass="15098">MAKGFTFIELMIVVAIIGVLAAISIPLYQNHVAKTQITAAVAELNGAKPQYELIVNSSSASGNSDFTVPNMFFSGTQSHICIYAVNAPDNTGNSSQALACELQNVASVLKGEFIYLNRDAQGMWHCTTSVGIASKLKPIDCV</sequence>
<evidence type="ECO:0000256" key="3">
    <source>
        <dbReference type="SAM" id="Phobius"/>
    </source>
</evidence>
<organism evidence="4 5">
    <name type="scientific">Acinetobacter towneri</name>
    <dbReference type="NCBI Taxonomy" id="202956"/>
    <lineage>
        <taxon>Bacteria</taxon>
        <taxon>Pseudomonadati</taxon>
        <taxon>Pseudomonadota</taxon>
        <taxon>Gammaproteobacteria</taxon>
        <taxon>Moraxellales</taxon>
        <taxon>Moraxellaceae</taxon>
        <taxon>Acinetobacter</taxon>
    </lineage>
</organism>
<dbReference type="SUPFAM" id="SSF54523">
    <property type="entry name" value="Pili subunits"/>
    <property type="match status" value="1"/>
</dbReference>
<comment type="similarity">
    <text evidence="1">Belongs to the N-Me-Phe pilin family.</text>
</comment>
<evidence type="ECO:0000256" key="2">
    <source>
        <dbReference type="ARBA" id="ARBA00022481"/>
    </source>
</evidence>
<keyword evidence="3" id="KW-0812">Transmembrane</keyword>
<keyword evidence="3" id="KW-0472">Membrane</keyword>
<dbReference type="GO" id="GO:0007155">
    <property type="term" value="P:cell adhesion"/>
    <property type="evidence" value="ECO:0007669"/>
    <property type="project" value="InterPro"/>
</dbReference>
<dbReference type="InterPro" id="IPR012902">
    <property type="entry name" value="N_methyl_site"/>
</dbReference>
<proteinExistence type="inferred from homology"/>